<dbReference type="Proteomes" id="UP000268033">
    <property type="component" value="Unassembled WGS sequence"/>
</dbReference>
<dbReference type="SUPFAM" id="SSF51735">
    <property type="entry name" value="NAD(P)-binding Rossmann-fold domains"/>
    <property type="match status" value="1"/>
</dbReference>
<evidence type="ECO:0000313" key="2">
    <source>
        <dbReference type="EMBL" id="ROQ24325.1"/>
    </source>
</evidence>
<dbReference type="CDD" id="cd05243">
    <property type="entry name" value="SDR_a5"/>
    <property type="match status" value="1"/>
</dbReference>
<dbReference type="PANTHER" id="PTHR15020:SF50">
    <property type="entry name" value="UPF0659 PROTEIN YMR090W"/>
    <property type="match status" value="1"/>
</dbReference>
<comment type="caution">
    <text evidence="2">The sequence shown here is derived from an EMBL/GenBank/DDBJ whole genome shotgun (WGS) entry which is preliminary data.</text>
</comment>
<dbReference type="STRING" id="584787.GCA_001247655_00599"/>
<name>A0A3N1P705_9GAMM</name>
<dbReference type="RefSeq" id="WP_123422032.1">
    <property type="nucleotide sequence ID" value="NZ_RJUL01000007.1"/>
</dbReference>
<dbReference type="AlphaFoldDB" id="A0A3N1P705"/>
<evidence type="ECO:0000259" key="1">
    <source>
        <dbReference type="Pfam" id="PF13460"/>
    </source>
</evidence>
<organism evidence="2 3">
    <name type="scientific">Gallaecimonas pentaromativorans</name>
    <dbReference type="NCBI Taxonomy" id="584787"/>
    <lineage>
        <taxon>Bacteria</taxon>
        <taxon>Pseudomonadati</taxon>
        <taxon>Pseudomonadota</taxon>
        <taxon>Gammaproteobacteria</taxon>
        <taxon>Enterobacterales</taxon>
        <taxon>Gallaecimonadaceae</taxon>
        <taxon>Gallaecimonas</taxon>
    </lineage>
</organism>
<gene>
    <name evidence="2" type="ORF">EDC28_107207</name>
</gene>
<dbReference type="PANTHER" id="PTHR15020">
    <property type="entry name" value="FLAVIN REDUCTASE-RELATED"/>
    <property type="match status" value="1"/>
</dbReference>
<protein>
    <submittedName>
        <fullName evidence="2">Uncharacterized protein YbjT (DUF2867 family)</fullName>
    </submittedName>
</protein>
<feature type="domain" description="NAD(P)-binding" evidence="1">
    <location>
        <begin position="7"/>
        <end position="190"/>
    </location>
</feature>
<keyword evidence="3" id="KW-1185">Reference proteome</keyword>
<reference evidence="2 3" key="1">
    <citation type="submission" date="2018-11" db="EMBL/GenBank/DDBJ databases">
        <title>Genomic Encyclopedia of Type Strains, Phase IV (KMG-IV): sequencing the most valuable type-strain genomes for metagenomic binning, comparative biology and taxonomic classification.</title>
        <authorList>
            <person name="Goeker M."/>
        </authorList>
    </citation>
    <scope>NUCLEOTIDE SEQUENCE [LARGE SCALE GENOMIC DNA]</scope>
    <source>
        <strain evidence="2 3">DSM 21945</strain>
    </source>
</reference>
<dbReference type="InterPro" id="IPR036291">
    <property type="entry name" value="NAD(P)-bd_dom_sf"/>
</dbReference>
<proteinExistence type="predicted"/>
<dbReference type="EMBL" id="RJUL01000007">
    <property type="protein sequence ID" value="ROQ24325.1"/>
    <property type="molecule type" value="Genomic_DNA"/>
</dbReference>
<evidence type="ECO:0000313" key="3">
    <source>
        <dbReference type="Proteomes" id="UP000268033"/>
    </source>
</evidence>
<dbReference type="InterPro" id="IPR016040">
    <property type="entry name" value="NAD(P)-bd_dom"/>
</dbReference>
<dbReference type="Gene3D" id="3.40.50.720">
    <property type="entry name" value="NAD(P)-binding Rossmann-like Domain"/>
    <property type="match status" value="1"/>
</dbReference>
<accession>A0A3N1P705</accession>
<dbReference type="Pfam" id="PF13460">
    <property type="entry name" value="NAD_binding_10"/>
    <property type="match status" value="1"/>
</dbReference>
<sequence>MNVLVIGATGGVGKHLLPLLANQHQVVAMARSDAQLAAFEAKGVDAVAASLEQPVNQLAAAMAGMDAVVFSAGSGGATGSDKTLLIDLDGAVKAMEAAKASGATRFLMVSAIQAHHRPNWNESLLPYYAAKHYADRELMASGLAYTIVRPALLKDEPGTGLITAAKDITSGGAIARQDVARVLAACLDTPHTQGQAFDLISGETPIPQALAAL</sequence>